<sequence>MIWDAHSLFDAVMRRVITLPRLHEPKEMPISLFIPCPDDADAHDLDAAALSSKQFEAFVYRNPHRMHFIKSWISQLLPPPPYVYDIAYLERCPEIRSYPVLGDGFTICISVHGVGTYCLNTRSFTWSRLVKWMLPFHGKVEYVPALKLWVGLSSANAQDMAVADLSSTDS</sequence>
<keyword evidence="2" id="KW-1185">Reference proteome</keyword>
<organism evidence="1">
    <name type="scientific">Oryza punctata</name>
    <name type="common">Red rice</name>
    <dbReference type="NCBI Taxonomy" id="4537"/>
    <lineage>
        <taxon>Eukaryota</taxon>
        <taxon>Viridiplantae</taxon>
        <taxon>Streptophyta</taxon>
        <taxon>Embryophyta</taxon>
        <taxon>Tracheophyta</taxon>
        <taxon>Spermatophyta</taxon>
        <taxon>Magnoliopsida</taxon>
        <taxon>Liliopsida</taxon>
        <taxon>Poales</taxon>
        <taxon>Poaceae</taxon>
        <taxon>BOP clade</taxon>
        <taxon>Oryzoideae</taxon>
        <taxon>Oryzeae</taxon>
        <taxon>Oryzinae</taxon>
        <taxon>Oryza</taxon>
    </lineage>
</organism>
<dbReference type="EnsemblPlants" id="OPUNC01G39660.1">
    <property type="protein sequence ID" value="OPUNC01G39660.1"/>
    <property type="gene ID" value="OPUNC01G39660"/>
</dbReference>
<name>A0A0E0JSE0_ORYPU</name>
<reference evidence="1" key="1">
    <citation type="submission" date="2015-04" db="UniProtKB">
        <authorList>
            <consortium name="EnsemblPlants"/>
        </authorList>
    </citation>
    <scope>IDENTIFICATION</scope>
</reference>
<dbReference type="OMA" id="TRSICCI"/>
<dbReference type="Pfam" id="PF07893">
    <property type="entry name" value="DUF1668"/>
    <property type="match status" value="1"/>
</dbReference>
<dbReference type="InterPro" id="IPR012871">
    <property type="entry name" value="DUF1668_ORYSA"/>
</dbReference>
<evidence type="ECO:0000313" key="1">
    <source>
        <dbReference type="EnsemblPlants" id="OPUNC01G39660.1"/>
    </source>
</evidence>
<dbReference type="PANTHER" id="PTHR33085">
    <property type="entry name" value="OS12G0113100 PROTEIN-RELATED"/>
    <property type="match status" value="1"/>
</dbReference>
<evidence type="ECO:0000313" key="2">
    <source>
        <dbReference type="Proteomes" id="UP000026962"/>
    </source>
</evidence>
<dbReference type="Proteomes" id="UP000026962">
    <property type="component" value="Chromosome 1"/>
</dbReference>
<dbReference type="Gramene" id="OPUNC01G39660.1">
    <property type="protein sequence ID" value="OPUNC01G39660.1"/>
    <property type="gene ID" value="OPUNC01G39660"/>
</dbReference>
<dbReference type="AlphaFoldDB" id="A0A0E0JSE0"/>
<dbReference type="PANTHER" id="PTHR33085:SF129">
    <property type="entry name" value="OS04G0426500 PROTEIN"/>
    <property type="match status" value="1"/>
</dbReference>
<accession>A0A0E0JSE0</accession>
<proteinExistence type="predicted"/>
<reference evidence="1" key="2">
    <citation type="submission" date="2018-05" db="EMBL/GenBank/DDBJ databases">
        <title>OpunRS2 (Oryza punctata Reference Sequence Version 2).</title>
        <authorList>
            <person name="Zhang J."/>
            <person name="Kudrna D."/>
            <person name="Lee S."/>
            <person name="Talag J."/>
            <person name="Welchert J."/>
            <person name="Wing R.A."/>
        </authorList>
    </citation>
    <scope>NUCLEOTIDE SEQUENCE [LARGE SCALE GENOMIC DNA]</scope>
</reference>
<protein>
    <submittedName>
        <fullName evidence="1">Uncharacterized protein</fullName>
    </submittedName>
</protein>
<dbReference type="HOGENOM" id="CLU_018267_2_1_1"/>